<evidence type="ECO:0000313" key="3">
    <source>
        <dbReference type="Proteomes" id="UP000069205"/>
    </source>
</evidence>
<name>A0A0K2G936_NITMO</name>
<dbReference type="OrthoDB" id="223734at2"/>
<dbReference type="InterPro" id="IPR051677">
    <property type="entry name" value="AfsR-DnrI-RedD_regulator"/>
</dbReference>
<keyword evidence="3" id="KW-1185">Reference proteome</keyword>
<dbReference type="EMBL" id="CP011801">
    <property type="protein sequence ID" value="ALA57463.1"/>
    <property type="molecule type" value="Genomic_DNA"/>
</dbReference>
<accession>A0A0K2G936</accession>
<dbReference type="AlphaFoldDB" id="A0A0K2G936"/>
<organism evidence="2 3">
    <name type="scientific">Nitrospira moscoviensis</name>
    <dbReference type="NCBI Taxonomy" id="42253"/>
    <lineage>
        <taxon>Bacteria</taxon>
        <taxon>Pseudomonadati</taxon>
        <taxon>Nitrospirota</taxon>
        <taxon>Nitrospiria</taxon>
        <taxon>Nitrospirales</taxon>
        <taxon>Nitrospiraceae</taxon>
        <taxon>Nitrospira</taxon>
    </lineage>
</organism>
<evidence type="ECO:0000259" key="1">
    <source>
        <dbReference type="Pfam" id="PF03704"/>
    </source>
</evidence>
<proteinExistence type="predicted"/>
<dbReference type="InterPro" id="IPR005158">
    <property type="entry name" value="BTAD"/>
</dbReference>
<reference evidence="2 3" key="1">
    <citation type="journal article" date="2015" name="Proc. Natl. Acad. Sci. U.S.A.">
        <title>Expanded metabolic versatility of ubiquitous nitrite-oxidizing bacteria from the genus Nitrospira.</title>
        <authorList>
            <person name="Koch H."/>
            <person name="Lucker S."/>
            <person name="Albertsen M."/>
            <person name="Kitzinger K."/>
            <person name="Herbold C."/>
            <person name="Spieck E."/>
            <person name="Nielsen P.H."/>
            <person name="Wagner M."/>
            <person name="Daims H."/>
        </authorList>
    </citation>
    <scope>NUCLEOTIDE SEQUENCE [LARGE SCALE GENOMIC DNA]</scope>
    <source>
        <strain evidence="2 3">NSP M-1</strain>
    </source>
</reference>
<protein>
    <recommendedName>
        <fullName evidence="1">Bacterial transcriptional activator domain-containing protein</fullName>
    </recommendedName>
</protein>
<dbReference type="PANTHER" id="PTHR35807">
    <property type="entry name" value="TRANSCRIPTIONAL REGULATOR REDD-RELATED"/>
    <property type="match status" value="1"/>
</dbReference>
<dbReference type="InterPro" id="IPR011990">
    <property type="entry name" value="TPR-like_helical_dom_sf"/>
</dbReference>
<dbReference type="Gene3D" id="1.25.40.10">
    <property type="entry name" value="Tetratricopeptide repeat domain"/>
    <property type="match status" value="1"/>
</dbReference>
<dbReference type="PATRIC" id="fig|42253.5.peg.1014"/>
<evidence type="ECO:0000313" key="2">
    <source>
        <dbReference type="EMBL" id="ALA57463.1"/>
    </source>
</evidence>
<dbReference type="STRING" id="42253.NITMOv2_1032"/>
<dbReference type="KEGG" id="nmv:NITMOv2_1032"/>
<feature type="domain" description="Bacterial transcriptional activator" evidence="1">
    <location>
        <begin position="60"/>
        <end position="142"/>
    </location>
</feature>
<gene>
    <name evidence="2" type="ORF">NITMOv2_1032</name>
</gene>
<dbReference type="Proteomes" id="UP000069205">
    <property type="component" value="Chromosome"/>
</dbReference>
<dbReference type="Pfam" id="PF03704">
    <property type="entry name" value="BTAD"/>
    <property type="match status" value="1"/>
</dbReference>
<sequence length="162" mass="18617">MDRRPAGLRHVDALWPDADGDIGQETFNKTLQRLRRLLVHEQVVQVRDGKVSLNPSLCWVDAVAFERLLSSDGADSRRPMSDTAWVSPWERAMALYRGPFLVEEDGAGWAKLRRERLHNRVVEVGQRLIDHWSRTGDAIKAQGVRRWIHAVTLESFDVRSPR</sequence>